<dbReference type="CDD" id="cd06664">
    <property type="entry name" value="IscU_like"/>
    <property type="match status" value="1"/>
</dbReference>
<evidence type="ECO:0000259" key="1">
    <source>
        <dbReference type="Pfam" id="PF01592"/>
    </source>
</evidence>
<dbReference type="EMBL" id="JAFNME010000028">
    <property type="protein sequence ID" value="MBO1250448.1"/>
    <property type="molecule type" value="Genomic_DNA"/>
</dbReference>
<keyword evidence="3" id="KW-1185">Reference proteome</keyword>
<sequence length="133" mass="14350">MASQHYSDLLLEHSRHPRNVGSLATPAPGVGVGRVGSQETGAVVQLHLQCPIGTQRIEAVRFQAYGDTATIAAASLMTEWLHGKTLDEALQLTSSRLVQALQIPPARVFGAMLVQDAVRSAVADCRQHHRVNH</sequence>
<proteinExistence type="predicted"/>
<name>A0A939H219_9BURK</name>
<dbReference type="AlphaFoldDB" id="A0A939H219"/>
<feature type="domain" description="NIF system FeS cluster assembly NifU N-terminal" evidence="1">
    <location>
        <begin position="6"/>
        <end position="127"/>
    </location>
</feature>
<reference evidence="2" key="1">
    <citation type="submission" date="2021-03" db="EMBL/GenBank/DDBJ databases">
        <title>Comamonas denitrificans.</title>
        <authorList>
            <person name="Finster K."/>
        </authorList>
    </citation>
    <scope>NUCLEOTIDE SEQUENCE</scope>
    <source>
        <strain evidence="2">MM2021_4</strain>
    </source>
</reference>
<protein>
    <submittedName>
        <fullName evidence="2">Iron-sulfur cluster assembly scaffold protein</fullName>
    </submittedName>
</protein>
<comment type="caution">
    <text evidence="2">The sequence shown here is derived from an EMBL/GenBank/DDBJ whole genome shotgun (WGS) entry which is preliminary data.</text>
</comment>
<dbReference type="GO" id="GO:0051536">
    <property type="term" value="F:iron-sulfur cluster binding"/>
    <property type="evidence" value="ECO:0007669"/>
    <property type="project" value="InterPro"/>
</dbReference>
<dbReference type="GO" id="GO:0005506">
    <property type="term" value="F:iron ion binding"/>
    <property type="evidence" value="ECO:0007669"/>
    <property type="project" value="InterPro"/>
</dbReference>
<dbReference type="Pfam" id="PF01592">
    <property type="entry name" value="NifU_N"/>
    <property type="match status" value="1"/>
</dbReference>
<dbReference type="InterPro" id="IPR002871">
    <property type="entry name" value="NIF_FeS_clus_asmbl_NifU_N"/>
</dbReference>
<dbReference type="PANTHER" id="PTHR10093">
    <property type="entry name" value="IRON-SULFUR CLUSTER ASSEMBLY ENZYME NIFU HOMOLOG"/>
    <property type="match status" value="1"/>
</dbReference>
<dbReference type="RefSeq" id="WP_207575846.1">
    <property type="nucleotide sequence ID" value="NZ_JAFNME010000028.1"/>
</dbReference>
<dbReference type="Proteomes" id="UP000664731">
    <property type="component" value="Unassembled WGS sequence"/>
</dbReference>
<organism evidence="2 3">
    <name type="scientific">Comamonas denitrificans</name>
    <dbReference type="NCBI Taxonomy" id="117506"/>
    <lineage>
        <taxon>Bacteria</taxon>
        <taxon>Pseudomonadati</taxon>
        <taxon>Pseudomonadota</taxon>
        <taxon>Betaproteobacteria</taxon>
        <taxon>Burkholderiales</taxon>
        <taxon>Comamonadaceae</taxon>
        <taxon>Comamonas</taxon>
    </lineage>
</organism>
<gene>
    <name evidence="2" type="ORF">J1777_11535</name>
</gene>
<dbReference type="Gene3D" id="3.90.1010.10">
    <property type="match status" value="1"/>
</dbReference>
<dbReference type="SUPFAM" id="SSF82649">
    <property type="entry name" value="SufE/NifU"/>
    <property type="match status" value="1"/>
</dbReference>
<accession>A0A939H219</accession>
<dbReference type="GO" id="GO:0016226">
    <property type="term" value="P:iron-sulfur cluster assembly"/>
    <property type="evidence" value="ECO:0007669"/>
    <property type="project" value="InterPro"/>
</dbReference>
<evidence type="ECO:0000313" key="2">
    <source>
        <dbReference type="EMBL" id="MBO1250448.1"/>
    </source>
</evidence>
<evidence type="ECO:0000313" key="3">
    <source>
        <dbReference type="Proteomes" id="UP000664731"/>
    </source>
</evidence>